<evidence type="ECO:0000256" key="1">
    <source>
        <dbReference type="ARBA" id="ARBA00007430"/>
    </source>
</evidence>
<proteinExistence type="inferred from homology"/>
<dbReference type="InterPro" id="IPR051203">
    <property type="entry name" value="Polysaccharide_Synthase-Rel"/>
</dbReference>
<organism evidence="3 4">
    <name type="scientific">Solidesulfovibrio fructosivorans JJ]</name>
    <dbReference type="NCBI Taxonomy" id="596151"/>
    <lineage>
        <taxon>Bacteria</taxon>
        <taxon>Pseudomonadati</taxon>
        <taxon>Thermodesulfobacteriota</taxon>
        <taxon>Desulfovibrionia</taxon>
        <taxon>Desulfovibrionales</taxon>
        <taxon>Desulfovibrionaceae</taxon>
        <taxon>Solidesulfovibrio</taxon>
    </lineage>
</organism>
<dbReference type="Pfam" id="PF02719">
    <property type="entry name" value="Polysacc_synt_2"/>
    <property type="match status" value="1"/>
</dbReference>
<accession>E1JXP1</accession>
<evidence type="ECO:0000313" key="3">
    <source>
        <dbReference type="EMBL" id="EFL50814.1"/>
    </source>
</evidence>
<dbReference type="PANTHER" id="PTHR43318">
    <property type="entry name" value="UDP-N-ACETYLGLUCOSAMINE 4,6-DEHYDRATASE"/>
    <property type="match status" value="1"/>
</dbReference>
<evidence type="ECO:0000313" key="4">
    <source>
        <dbReference type="Proteomes" id="UP000006250"/>
    </source>
</evidence>
<gene>
    <name evidence="3" type="ORF">DesfrDRAFT_2390</name>
</gene>
<dbReference type="InterPro" id="IPR036291">
    <property type="entry name" value="NAD(P)-bd_dom_sf"/>
</dbReference>
<dbReference type="AlphaFoldDB" id="E1JXP1"/>
<dbReference type="OrthoDB" id="9769113at2"/>
<dbReference type="eggNOG" id="COG1086">
    <property type="taxonomic scope" value="Bacteria"/>
</dbReference>
<dbReference type="InterPro" id="IPR003869">
    <property type="entry name" value="Polysac_CapD-like"/>
</dbReference>
<comment type="similarity">
    <text evidence="1">Belongs to the polysaccharide synthase family.</text>
</comment>
<dbReference type="SUPFAM" id="SSF51735">
    <property type="entry name" value="NAD(P)-binding Rossmann-fold domains"/>
    <property type="match status" value="1"/>
</dbReference>
<comment type="caution">
    <text evidence="3">The sequence shown here is derived from an EMBL/GenBank/DDBJ whole genome shotgun (WGS) entry which is preliminary data.</text>
</comment>
<dbReference type="PANTHER" id="PTHR43318:SF2">
    <property type="entry name" value="UDP-N-ACETYLGLUCOSAMINE 4,6-DEHYDRATASE (INVERTING)"/>
    <property type="match status" value="1"/>
</dbReference>
<dbReference type="Gene3D" id="3.40.50.720">
    <property type="entry name" value="NAD(P)-binding Rossmann-like Domain"/>
    <property type="match status" value="1"/>
</dbReference>
<protein>
    <submittedName>
        <fullName evidence="3">Polysaccharide biosynthesis protein CapD</fullName>
    </submittedName>
</protein>
<keyword evidence="4" id="KW-1185">Reference proteome</keyword>
<name>E1JXP1_SOLFR</name>
<dbReference type="RefSeq" id="WP_005994154.1">
    <property type="nucleotide sequence ID" value="NZ_AECZ01000015.1"/>
</dbReference>
<sequence>MHNVFENKSLLITGGTGSLGKVLVRHLLEGRSGCPRKIRILSRDEAKQHYMRVEYQDLQNPTDEIIYDNFKKLLEFRIGDVRDYGSVVSCLRDVDIVINAAALKQVPTCEYFPTEATLTNIMGAHNVARAIREHDFPVTTVVGVTTDKACKPINAMGMTKALQERVFIAANLDSPKTRYICVRYGNVLASRGSVIPLFHHQIRSGGAVTITTEDMTRFLLPLEHAVFTIATAVAQAQPGETFIPKIPAATVVNIAKALIGDRDTPIKVIGIRPGEKIHEMMISEEEGLRSYDRGDFYAIKPMLPELVVPEDAAPRGRAYLSNDDLMDLAATRALLEKHGLLVEQVESFGADGELLR</sequence>
<dbReference type="Proteomes" id="UP000006250">
    <property type="component" value="Unassembled WGS sequence"/>
</dbReference>
<dbReference type="STRING" id="596151.DesfrDRAFT_2390"/>
<reference evidence="3 4" key="1">
    <citation type="submission" date="2010-08" db="EMBL/GenBank/DDBJ databases">
        <title>The draft genome of Desulfovibrio fructosovorans JJ.</title>
        <authorList>
            <consortium name="US DOE Joint Genome Institute (JGI-PGF)"/>
            <person name="Lucas S."/>
            <person name="Copeland A."/>
            <person name="Lapidus A."/>
            <person name="Cheng J.-F."/>
            <person name="Bruce D."/>
            <person name="Goodwin L."/>
            <person name="Pitluck S."/>
            <person name="Land M.L."/>
            <person name="Hauser L."/>
            <person name="Chang Y.-J."/>
            <person name="Jeffries C."/>
            <person name="Wall J.D."/>
            <person name="Stahl D.A."/>
            <person name="Arkin A.P."/>
            <person name="Dehal P."/>
            <person name="Stolyar S.M."/>
            <person name="Hazen T.C."/>
            <person name="Woyke T.J."/>
        </authorList>
    </citation>
    <scope>NUCLEOTIDE SEQUENCE [LARGE SCALE GENOMIC DNA]</scope>
    <source>
        <strain evidence="3 4">JJ</strain>
    </source>
</reference>
<dbReference type="EMBL" id="AECZ01000015">
    <property type="protein sequence ID" value="EFL50814.1"/>
    <property type="molecule type" value="Genomic_DNA"/>
</dbReference>
<evidence type="ECO:0000259" key="2">
    <source>
        <dbReference type="Pfam" id="PF02719"/>
    </source>
</evidence>
<feature type="domain" description="Polysaccharide biosynthesis protein CapD-like" evidence="2">
    <location>
        <begin position="10"/>
        <end position="300"/>
    </location>
</feature>